<proteinExistence type="predicted"/>
<dbReference type="InterPro" id="IPR002477">
    <property type="entry name" value="Peptidoglycan-bd-like"/>
</dbReference>
<sequence length="177" mass="18891">MRGEAAYLGLPVRSLQTMLRRISAVNVAVTPVIPNGRFGRDTAAALGSFQRAAGLPVTERADLRTWNAVAAAYALALVELTPPPAAPQWQISQTVQPGEENGHLYLVQAMLASLERFYAGFTPPAVTGRLDPATAQALAWVQRLSALPETGALDHQTWRSLTALYRAAWGDGTGGRG</sequence>
<dbReference type="InterPro" id="IPR036366">
    <property type="entry name" value="PGBDSf"/>
</dbReference>
<dbReference type="Proteomes" id="UP000824239">
    <property type="component" value="Unassembled WGS sequence"/>
</dbReference>
<dbReference type="AlphaFoldDB" id="A0A9D1IVL7"/>
<evidence type="ECO:0000259" key="1">
    <source>
        <dbReference type="Pfam" id="PF01471"/>
    </source>
</evidence>
<feature type="domain" description="Peptidoglycan binding-like" evidence="1">
    <location>
        <begin position="11"/>
        <end position="68"/>
    </location>
</feature>
<gene>
    <name evidence="2" type="ORF">IAA53_04305</name>
</gene>
<organism evidence="2 3">
    <name type="scientific">Candidatus Avoscillospira avicola</name>
    <dbReference type="NCBI Taxonomy" id="2840706"/>
    <lineage>
        <taxon>Bacteria</taxon>
        <taxon>Bacillati</taxon>
        <taxon>Bacillota</taxon>
        <taxon>Clostridia</taxon>
        <taxon>Eubacteriales</taxon>
        <taxon>Oscillospiraceae</taxon>
        <taxon>Oscillospiraceae incertae sedis</taxon>
        <taxon>Candidatus Avoscillospira</taxon>
    </lineage>
</organism>
<reference evidence="2" key="2">
    <citation type="journal article" date="2021" name="PeerJ">
        <title>Extensive microbial diversity within the chicken gut microbiome revealed by metagenomics and culture.</title>
        <authorList>
            <person name="Gilroy R."/>
            <person name="Ravi A."/>
            <person name="Getino M."/>
            <person name="Pursley I."/>
            <person name="Horton D.L."/>
            <person name="Alikhan N.F."/>
            <person name="Baker D."/>
            <person name="Gharbi K."/>
            <person name="Hall N."/>
            <person name="Watson M."/>
            <person name="Adriaenssens E.M."/>
            <person name="Foster-Nyarko E."/>
            <person name="Jarju S."/>
            <person name="Secka A."/>
            <person name="Antonio M."/>
            <person name="Oren A."/>
            <person name="Chaudhuri R.R."/>
            <person name="La Ragione R."/>
            <person name="Hildebrand F."/>
            <person name="Pallen M.J."/>
        </authorList>
    </citation>
    <scope>NUCLEOTIDE SEQUENCE</scope>
    <source>
        <strain evidence="2">ChiBcec15-4380</strain>
    </source>
</reference>
<evidence type="ECO:0000313" key="2">
    <source>
        <dbReference type="EMBL" id="HIR50496.1"/>
    </source>
</evidence>
<reference evidence="2" key="1">
    <citation type="submission" date="2020-10" db="EMBL/GenBank/DDBJ databases">
        <authorList>
            <person name="Gilroy R."/>
        </authorList>
    </citation>
    <scope>NUCLEOTIDE SEQUENCE</scope>
    <source>
        <strain evidence="2">ChiBcec15-4380</strain>
    </source>
</reference>
<dbReference type="SUPFAM" id="SSF47090">
    <property type="entry name" value="PGBD-like"/>
    <property type="match status" value="2"/>
</dbReference>
<accession>A0A9D1IVL7</accession>
<feature type="domain" description="Peptidoglycan binding-like" evidence="1">
    <location>
        <begin position="107"/>
        <end position="161"/>
    </location>
</feature>
<dbReference type="Gene3D" id="1.10.101.10">
    <property type="entry name" value="PGBD-like superfamily/PGBD"/>
    <property type="match status" value="2"/>
</dbReference>
<name>A0A9D1IVL7_9FIRM</name>
<dbReference type="Pfam" id="PF01471">
    <property type="entry name" value="PG_binding_1"/>
    <property type="match status" value="2"/>
</dbReference>
<evidence type="ECO:0000313" key="3">
    <source>
        <dbReference type="Proteomes" id="UP000824239"/>
    </source>
</evidence>
<comment type="caution">
    <text evidence="2">The sequence shown here is derived from an EMBL/GenBank/DDBJ whole genome shotgun (WGS) entry which is preliminary data.</text>
</comment>
<protein>
    <submittedName>
        <fullName evidence="2">Peptidoglycan-binding protein</fullName>
    </submittedName>
</protein>
<dbReference type="InterPro" id="IPR036365">
    <property type="entry name" value="PGBD-like_sf"/>
</dbReference>
<dbReference type="EMBL" id="DVHE01000036">
    <property type="protein sequence ID" value="HIR50496.1"/>
    <property type="molecule type" value="Genomic_DNA"/>
</dbReference>